<name>A0A397S2T4_9GLOM</name>
<dbReference type="Proteomes" id="UP000265703">
    <property type="component" value="Unassembled WGS sequence"/>
</dbReference>
<dbReference type="EMBL" id="QKYT01000909">
    <property type="protein sequence ID" value="RIA80723.1"/>
    <property type="molecule type" value="Genomic_DNA"/>
</dbReference>
<accession>A0A397S2T4</accession>
<dbReference type="AlphaFoldDB" id="A0A397S2T4"/>
<evidence type="ECO:0000313" key="2">
    <source>
        <dbReference type="EMBL" id="RIA80723.1"/>
    </source>
</evidence>
<feature type="region of interest" description="Disordered" evidence="1">
    <location>
        <begin position="201"/>
        <end position="229"/>
    </location>
</feature>
<feature type="compositionally biased region" description="Polar residues" evidence="1">
    <location>
        <begin position="213"/>
        <end position="229"/>
    </location>
</feature>
<evidence type="ECO:0000256" key="1">
    <source>
        <dbReference type="SAM" id="MobiDB-lite"/>
    </source>
</evidence>
<sequence length="346" mass="40544">MRNKDSLDLKDFISGKNKERREAHPEEISYNIRNCDNPIEDTFDIDKQKMFIVRNDRTKQEHMFHSPEEFWKINDKEIVWHRGSQNDKKHTRYYAGDKYYWIYTFDIQSITSFAFGDEQELRDFTNKVISRVQHGYNYIIERPEQYVRILGDDLFVKISVKDNDESLCVPPVNETVDIVTQDPKEQSKGSKIVISQDNPSLVSHNIDNEKGQQESSTKSVENSNQHDTSSQITLVETSLTCKNSSQIKCRISINFVRQELLRLKDDNPFDISFRHCNEEMNKASYQFVSRIQTSDIQQLKTINNINVIRMLITFVSSSSSFPTDQMFSLVLKRLHGLRFLWKTGGD</sequence>
<reference evidence="2 3" key="1">
    <citation type="submission" date="2018-06" db="EMBL/GenBank/DDBJ databases">
        <title>Comparative genomics reveals the genomic features of Rhizophagus irregularis, R. cerebriforme, R. diaphanum and Gigaspora rosea, and their symbiotic lifestyle signature.</title>
        <authorList>
            <person name="Morin E."/>
            <person name="San Clemente H."/>
            <person name="Chen E.C.H."/>
            <person name="De La Providencia I."/>
            <person name="Hainaut M."/>
            <person name="Kuo A."/>
            <person name="Kohler A."/>
            <person name="Murat C."/>
            <person name="Tang N."/>
            <person name="Roy S."/>
            <person name="Loubradou J."/>
            <person name="Henrissat B."/>
            <person name="Grigoriev I.V."/>
            <person name="Corradi N."/>
            <person name="Roux C."/>
            <person name="Martin F.M."/>
        </authorList>
    </citation>
    <scope>NUCLEOTIDE SEQUENCE [LARGE SCALE GENOMIC DNA]</scope>
    <source>
        <strain evidence="2 3">DAOM 227022</strain>
    </source>
</reference>
<comment type="caution">
    <text evidence="2">The sequence shown here is derived from an EMBL/GenBank/DDBJ whole genome shotgun (WGS) entry which is preliminary data.</text>
</comment>
<evidence type="ECO:0000313" key="3">
    <source>
        <dbReference type="Proteomes" id="UP000265703"/>
    </source>
</evidence>
<gene>
    <name evidence="2" type="ORF">C1645_838179</name>
</gene>
<proteinExistence type="predicted"/>
<organism evidence="2 3">
    <name type="scientific">Glomus cerebriforme</name>
    <dbReference type="NCBI Taxonomy" id="658196"/>
    <lineage>
        <taxon>Eukaryota</taxon>
        <taxon>Fungi</taxon>
        <taxon>Fungi incertae sedis</taxon>
        <taxon>Mucoromycota</taxon>
        <taxon>Glomeromycotina</taxon>
        <taxon>Glomeromycetes</taxon>
        <taxon>Glomerales</taxon>
        <taxon>Glomeraceae</taxon>
        <taxon>Glomus</taxon>
    </lineage>
</organism>
<protein>
    <submittedName>
        <fullName evidence="2">Uncharacterized protein</fullName>
    </submittedName>
</protein>
<keyword evidence="3" id="KW-1185">Reference proteome</keyword>